<proteinExistence type="inferred from homology"/>
<organism evidence="5 6">
    <name type="scientific">Canna indica</name>
    <name type="common">Indian-shot</name>
    <dbReference type="NCBI Taxonomy" id="4628"/>
    <lineage>
        <taxon>Eukaryota</taxon>
        <taxon>Viridiplantae</taxon>
        <taxon>Streptophyta</taxon>
        <taxon>Embryophyta</taxon>
        <taxon>Tracheophyta</taxon>
        <taxon>Spermatophyta</taxon>
        <taxon>Magnoliopsida</taxon>
        <taxon>Liliopsida</taxon>
        <taxon>Zingiberales</taxon>
        <taxon>Cannaceae</taxon>
        <taxon>Canna</taxon>
    </lineage>
</organism>
<feature type="region of interest" description="Disordered" evidence="4">
    <location>
        <begin position="779"/>
        <end position="798"/>
    </location>
</feature>
<feature type="compositionally biased region" description="Basic and acidic residues" evidence="4">
    <location>
        <begin position="521"/>
        <end position="534"/>
    </location>
</feature>
<evidence type="ECO:0000313" key="6">
    <source>
        <dbReference type="Proteomes" id="UP001327560"/>
    </source>
</evidence>
<keyword evidence="2 3" id="KW-0175">Coiled coil</keyword>
<dbReference type="PANTHER" id="PTHR32054">
    <property type="entry name" value="HEAVY CHAIN, PUTATIVE, EXPRESSED-RELATED-RELATED"/>
    <property type="match status" value="1"/>
</dbReference>
<reference evidence="5 6" key="1">
    <citation type="submission" date="2023-10" db="EMBL/GenBank/DDBJ databases">
        <title>Chromosome-scale genome assembly provides insights into flower coloration mechanisms of Canna indica.</title>
        <authorList>
            <person name="Li C."/>
        </authorList>
    </citation>
    <scope>NUCLEOTIDE SEQUENCE [LARGE SCALE GENOMIC DNA]</scope>
    <source>
        <tissue evidence="5">Flower</tissue>
    </source>
</reference>
<dbReference type="InterPro" id="IPR008545">
    <property type="entry name" value="Web"/>
</dbReference>
<evidence type="ECO:0000313" key="5">
    <source>
        <dbReference type="EMBL" id="WOL02792.1"/>
    </source>
</evidence>
<feature type="compositionally biased region" description="Basic and acidic residues" evidence="4">
    <location>
        <begin position="650"/>
        <end position="663"/>
    </location>
</feature>
<gene>
    <name evidence="5" type="ORF">Cni_G11511</name>
</gene>
<sequence>MRIGSSDGITTMLEEKSILESSFAESEPMMEETKDTEARCSEEPHMTTSSAECLPAIGPPNSTFHNDNVGTNHHLEEVTNYNQQESFTEDPELSLKKTVSNVSLIGKDMLVDGTVDSNHQQETNLRDSHSTISSTDHNTPDVAVVPSHNMIHPVPHSVDPLKNELESISNQLHVYSSVELVDDQIIYDLSLTTSSETRNIEESLPNLANELHHPNNIGGIQKKAPESVTSAKPVKNLSLNRGIIDTAAPFESVKEAVTKFGGIVDWKAHKQTTLEKHKLVELELERMQAEIPECKRQSEATEESKSQVLKELDRTNRIVEELKLNLEKAQTEEAQAKQDSELAQLRIMEMEQGIANESSVAAKAQLEVAKARHEAAVAELRTVKAQLKASQDEYVSLVKERDIATKKAEDAKSTLKEIEKKAEELTLELISTKESLESAHAAHLEAEEHRIGAVLAREQDCLRWEKELKHAEEEVQQLNQQLLLTKNLKAKLEKASALLFNLKAELASYMESKLNQESQSTEDKLSNDNEESKRTQNCTQALTLTRKELEEVKGSIAKAKDEVNCLRVAASSLKSELARERASLTNLQQREGMASIAVSSLEAELDRTKQDIEVIRTKEKAAREKMVELPKLLQRAAQEADEAKSAAQMAREELRKSKEEAEQAKASASTIEIRLQAAIKEIEATRASEKLALAAIKALQESEQASSICGEDSPHSVNLPLDEYFNLSKRAHEAEELAHERVTAAIAQIEVAKQSESKSLERLNEAYKEMRVREAALHAATEKAEKAKEGKLGAEQELRKWRAENEQRRRANNEAKAAVNPQKSPPKSIEQPSGLQSYNKEEKNVVIHSMSDPKHFTPEDSIDNGVSEVKTRKKKKSLVPKIVLFSGLKKSQPIKYYVFFSDLYKEDAMNFQAHSSFQMVYGLWRISTLQSTANIVFSVGRSSVHEMFGVLFKL</sequence>
<dbReference type="Pfam" id="PF05701">
    <property type="entry name" value="WEMBL"/>
    <property type="match status" value="1"/>
</dbReference>
<dbReference type="PANTHER" id="PTHR32054:SF31">
    <property type="entry name" value="PROTEIN WEAK CHLOROPLAST MOVEMENT UNDER BLUE LIGHT 1"/>
    <property type="match status" value="1"/>
</dbReference>
<accession>A0AAQ3KAE3</accession>
<feature type="compositionally biased region" description="Basic and acidic residues" evidence="4">
    <location>
        <begin position="31"/>
        <end position="41"/>
    </location>
</feature>
<name>A0AAQ3KAE3_9LILI</name>
<dbReference type="AlphaFoldDB" id="A0AAQ3KAE3"/>
<feature type="coiled-coil region" evidence="3">
    <location>
        <begin position="270"/>
        <end position="505"/>
    </location>
</feature>
<keyword evidence="6" id="KW-1185">Reference proteome</keyword>
<feature type="region of interest" description="Disordered" evidence="4">
    <location>
        <begin position="21"/>
        <end position="41"/>
    </location>
</feature>
<feature type="region of interest" description="Disordered" evidence="4">
    <location>
        <begin position="513"/>
        <end position="536"/>
    </location>
</feature>
<dbReference type="EMBL" id="CP136892">
    <property type="protein sequence ID" value="WOL02792.1"/>
    <property type="molecule type" value="Genomic_DNA"/>
</dbReference>
<evidence type="ECO:0000256" key="4">
    <source>
        <dbReference type="SAM" id="MobiDB-lite"/>
    </source>
</evidence>
<feature type="region of interest" description="Disordered" evidence="4">
    <location>
        <begin position="803"/>
        <end position="836"/>
    </location>
</feature>
<dbReference type="GO" id="GO:0009903">
    <property type="term" value="P:chloroplast avoidance movement"/>
    <property type="evidence" value="ECO:0007669"/>
    <property type="project" value="TreeGrafter"/>
</dbReference>
<dbReference type="Proteomes" id="UP001327560">
    <property type="component" value="Chromosome 3"/>
</dbReference>
<protein>
    <submittedName>
        <fullName evidence="5">Protein WEAK CHLOROPLAST MOVEMENT UNDER BLUE LIGHT 1 isoform X1</fullName>
    </submittedName>
</protein>
<feature type="region of interest" description="Disordered" evidence="4">
    <location>
        <begin position="643"/>
        <end position="663"/>
    </location>
</feature>
<evidence type="ECO:0000256" key="1">
    <source>
        <dbReference type="ARBA" id="ARBA00005485"/>
    </source>
</evidence>
<evidence type="ECO:0000256" key="3">
    <source>
        <dbReference type="SAM" id="Coils"/>
    </source>
</evidence>
<evidence type="ECO:0000256" key="2">
    <source>
        <dbReference type="ARBA" id="ARBA00023054"/>
    </source>
</evidence>
<comment type="similarity">
    <text evidence="1">Belongs to the WEB family.</text>
</comment>
<feature type="compositionally biased region" description="Basic and acidic residues" evidence="4">
    <location>
        <begin position="803"/>
        <end position="813"/>
    </location>
</feature>
<dbReference type="GO" id="GO:0005829">
    <property type="term" value="C:cytosol"/>
    <property type="evidence" value="ECO:0007669"/>
    <property type="project" value="TreeGrafter"/>
</dbReference>
<dbReference type="GO" id="GO:0009904">
    <property type="term" value="P:chloroplast accumulation movement"/>
    <property type="evidence" value="ECO:0007669"/>
    <property type="project" value="TreeGrafter"/>
</dbReference>